<keyword evidence="2" id="KW-1185">Reference proteome</keyword>
<gene>
    <name evidence="1" type="ORF">LPQ35_00645</name>
</gene>
<proteinExistence type="predicted"/>
<organism evidence="1 2">
    <name type="scientific">Geoglobus acetivorans</name>
    <dbReference type="NCBI Taxonomy" id="565033"/>
    <lineage>
        <taxon>Archaea</taxon>
        <taxon>Methanobacteriati</taxon>
        <taxon>Methanobacteriota</taxon>
        <taxon>Archaeoglobi</taxon>
        <taxon>Archaeoglobales</taxon>
        <taxon>Archaeoglobaceae</taxon>
        <taxon>Geoglobus</taxon>
    </lineage>
</organism>
<dbReference type="Proteomes" id="UP001492541">
    <property type="component" value="Chromosome"/>
</dbReference>
<evidence type="ECO:0000313" key="1">
    <source>
        <dbReference type="EMBL" id="XAT63906.1"/>
    </source>
</evidence>
<accession>A0ABZ3H3V6</accession>
<name>A0ABZ3H3V6_GEOAI</name>
<dbReference type="NCBIfam" id="TIGR04076">
    <property type="entry name" value="TIGR04076 family protein"/>
    <property type="match status" value="1"/>
</dbReference>
<protein>
    <submittedName>
        <fullName evidence="1">TIGR04076 family protein</fullName>
    </submittedName>
</protein>
<evidence type="ECO:0000313" key="2">
    <source>
        <dbReference type="Proteomes" id="UP001492541"/>
    </source>
</evidence>
<sequence length="90" mass="10014">MRVKIEVVKVEDECAASYQPRDVFYMNGFLIESEKPLCIHAVFAISHVAYALSHGMDASAFGTEEIFLSCPDPGKPYGDGKVIFRLEVVE</sequence>
<dbReference type="RefSeq" id="WP_193808543.1">
    <property type="nucleotide sequence ID" value="NZ_CP087714.1"/>
</dbReference>
<reference evidence="1 2" key="1">
    <citation type="submission" date="2021-11" db="EMBL/GenBank/DDBJ databases">
        <title>Whole genome of Geoglobus acetivorans.</title>
        <authorList>
            <person name="Liu D."/>
        </authorList>
    </citation>
    <scope>NUCLEOTIDE SEQUENCE [LARGE SCALE GENOMIC DNA]</scope>
    <source>
        <strain evidence="1 2">SBH6</strain>
    </source>
</reference>
<dbReference type="GeneID" id="90448147"/>
<dbReference type="EMBL" id="CP087714">
    <property type="protein sequence ID" value="XAT63906.1"/>
    <property type="molecule type" value="Genomic_DNA"/>
</dbReference>
<dbReference type="InterPro" id="IPR023811">
    <property type="entry name" value="CHP04076"/>
</dbReference>